<accession>A0A934S3U0</accession>
<gene>
    <name evidence="2" type="ORF">JIN87_27610</name>
</gene>
<evidence type="ECO:0000313" key="2">
    <source>
        <dbReference type="EMBL" id="MBK1880680.1"/>
    </source>
</evidence>
<feature type="domain" description="DUF4136" evidence="1">
    <location>
        <begin position="35"/>
        <end position="189"/>
    </location>
</feature>
<dbReference type="AlphaFoldDB" id="A0A934S3U0"/>
<organism evidence="2 3">
    <name type="scientific">Pelagicoccus mobilis</name>
    <dbReference type="NCBI Taxonomy" id="415221"/>
    <lineage>
        <taxon>Bacteria</taxon>
        <taxon>Pseudomonadati</taxon>
        <taxon>Verrucomicrobiota</taxon>
        <taxon>Opitutia</taxon>
        <taxon>Puniceicoccales</taxon>
        <taxon>Pelagicoccaceae</taxon>
        <taxon>Pelagicoccus</taxon>
    </lineage>
</organism>
<reference evidence="2" key="1">
    <citation type="submission" date="2021-01" db="EMBL/GenBank/DDBJ databases">
        <title>Modified the classification status of verrucomicrobia.</title>
        <authorList>
            <person name="Feng X."/>
        </authorList>
    </citation>
    <scope>NUCLEOTIDE SEQUENCE</scope>
    <source>
        <strain evidence="2">KCTC 13126</strain>
    </source>
</reference>
<dbReference type="PROSITE" id="PS51257">
    <property type="entry name" value="PROKAR_LIPOPROTEIN"/>
    <property type="match status" value="1"/>
</dbReference>
<name>A0A934S3U0_9BACT</name>
<dbReference type="Pfam" id="PF13590">
    <property type="entry name" value="DUF4136"/>
    <property type="match status" value="1"/>
</dbReference>
<keyword evidence="3" id="KW-1185">Reference proteome</keyword>
<evidence type="ECO:0000259" key="1">
    <source>
        <dbReference type="Pfam" id="PF13590"/>
    </source>
</evidence>
<proteinExistence type="predicted"/>
<evidence type="ECO:0000313" key="3">
    <source>
        <dbReference type="Proteomes" id="UP000617628"/>
    </source>
</evidence>
<dbReference type="InterPro" id="IPR025411">
    <property type="entry name" value="DUF4136"/>
</dbReference>
<sequence>MRAKTIQTLISGLLLLALGLLTGCQTGPKISDELNPDTDFSAFQSFALLPLPKDIPGADPGAILRYGKAAQDGLRDALTGKGYTEAELAQADIAVHLKASLVPKIEITDWGYDYGYYGRRGYWGRGYPYSMGRDIDVDSYDEGTIVIELFDNKTKQLVWVGWATGRKKSKPMEQADLKALIAEIITTLPGNQ</sequence>
<dbReference type="Proteomes" id="UP000617628">
    <property type="component" value="Unassembled WGS sequence"/>
</dbReference>
<dbReference type="EMBL" id="JAENIL010000118">
    <property type="protein sequence ID" value="MBK1880680.1"/>
    <property type="molecule type" value="Genomic_DNA"/>
</dbReference>
<dbReference type="Gene3D" id="3.30.160.670">
    <property type="match status" value="1"/>
</dbReference>
<comment type="caution">
    <text evidence="2">The sequence shown here is derived from an EMBL/GenBank/DDBJ whole genome shotgun (WGS) entry which is preliminary data.</text>
</comment>
<dbReference type="RefSeq" id="WP_200359898.1">
    <property type="nucleotide sequence ID" value="NZ_JAENIL010000118.1"/>
</dbReference>
<protein>
    <submittedName>
        <fullName evidence="2">DUF4136 domain-containing protein</fullName>
    </submittedName>
</protein>